<evidence type="ECO:0000313" key="2">
    <source>
        <dbReference type="EMBL" id="KAK7386327.1"/>
    </source>
</evidence>
<feature type="region of interest" description="Disordered" evidence="1">
    <location>
        <begin position="43"/>
        <end position="97"/>
    </location>
</feature>
<gene>
    <name evidence="2" type="ORF">VNO78_26486</name>
</gene>
<proteinExistence type="predicted"/>
<organism evidence="2 3">
    <name type="scientific">Psophocarpus tetragonolobus</name>
    <name type="common">Winged bean</name>
    <name type="synonym">Dolichos tetragonolobus</name>
    <dbReference type="NCBI Taxonomy" id="3891"/>
    <lineage>
        <taxon>Eukaryota</taxon>
        <taxon>Viridiplantae</taxon>
        <taxon>Streptophyta</taxon>
        <taxon>Embryophyta</taxon>
        <taxon>Tracheophyta</taxon>
        <taxon>Spermatophyta</taxon>
        <taxon>Magnoliopsida</taxon>
        <taxon>eudicotyledons</taxon>
        <taxon>Gunneridae</taxon>
        <taxon>Pentapetalae</taxon>
        <taxon>rosids</taxon>
        <taxon>fabids</taxon>
        <taxon>Fabales</taxon>
        <taxon>Fabaceae</taxon>
        <taxon>Papilionoideae</taxon>
        <taxon>50 kb inversion clade</taxon>
        <taxon>NPAAA clade</taxon>
        <taxon>indigoferoid/millettioid clade</taxon>
        <taxon>Phaseoleae</taxon>
        <taxon>Psophocarpus</taxon>
    </lineage>
</organism>
<dbReference type="AlphaFoldDB" id="A0AAN9RZR5"/>
<evidence type="ECO:0000313" key="3">
    <source>
        <dbReference type="Proteomes" id="UP001386955"/>
    </source>
</evidence>
<sequence length="97" mass="11453">MNTANYIVIRFDFWQVITKSSSSVTSDWKTWPSSLCGRDDLDERKKERKKERRGAWNRNGKRRRESLRVGEEEDKSGNHPPQHHLPLAHSSALVYRM</sequence>
<dbReference type="Proteomes" id="UP001386955">
    <property type="component" value="Unassembled WGS sequence"/>
</dbReference>
<comment type="caution">
    <text evidence="2">The sequence shown here is derived from an EMBL/GenBank/DDBJ whole genome shotgun (WGS) entry which is preliminary data.</text>
</comment>
<evidence type="ECO:0000256" key="1">
    <source>
        <dbReference type="SAM" id="MobiDB-lite"/>
    </source>
</evidence>
<protein>
    <submittedName>
        <fullName evidence="2">Uncharacterized protein</fullName>
    </submittedName>
</protein>
<reference evidence="2 3" key="1">
    <citation type="submission" date="2024-01" db="EMBL/GenBank/DDBJ databases">
        <title>The genomes of 5 underutilized Papilionoideae crops provide insights into root nodulation and disease resistanc.</title>
        <authorList>
            <person name="Jiang F."/>
        </authorList>
    </citation>
    <scope>NUCLEOTIDE SEQUENCE [LARGE SCALE GENOMIC DNA]</scope>
    <source>
        <strain evidence="2">DUOXIRENSHENG_FW03</strain>
        <tissue evidence="2">Leaves</tissue>
    </source>
</reference>
<dbReference type="EMBL" id="JAYMYS010000007">
    <property type="protein sequence ID" value="KAK7386327.1"/>
    <property type="molecule type" value="Genomic_DNA"/>
</dbReference>
<accession>A0AAN9RZR5</accession>
<keyword evidence="3" id="KW-1185">Reference proteome</keyword>
<name>A0AAN9RZR5_PSOTE</name>